<protein>
    <submittedName>
        <fullName evidence="1">Uncharacterized protein</fullName>
    </submittedName>
</protein>
<evidence type="ECO:0000313" key="2">
    <source>
        <dbReference type="Proteomes" id="UP000240283"/>
    </source>
</evidence>
<gene>
    <name evidence="1" type="ORF">VPR_006</name>
</gene>
<organism evidence="1 2">
    <name type="scientific">Vibrio phage Vp_R1</name>
    <dbReference type="NCBI Taxonomy" id="2059867"/>
    <lineage>
        <taxon>Viruses</taxon>
        <taxon>Duplodnaviria</taxon>
        <taxon>Heunggongvirae</taxon>
        <taxon>Uroviricota</taxon>
        <taxon>Caudoviricetes</taxon>
        <taxon>Grimontviridae</taxon>
        <taxon>Dalianvirus</taxon>
        <taxon>Dalianvirus R1</taxon>
    </lineage>
</organism>
<proteinExistence type="predicted"/>
<evidence type="ECO:0000313" key="1">
    <source>
        <dbReference type="EMBL" id="AUG88370.1"/>
    </source>
</evidence>
<name>A0A2H5BPW4_9CAUD</name>
<dbReference type="Proteomes" id="UP000240283">
    <property type="component" value="Segment"/>
</dbReference>
<reference evidence="1 2" key="1">
    <citation type="submission" date="2017-12" db="EMBL/GenBank/DDBJ databases">
        <title>Genomic analysis of a novel phage Vp_R1 lytic to Vibrio parahaemolyticus.</title>
        <authorList>
            <person name="Ren H."/>
            <person name="Li Z."/>
        </authorList>
    </citation>
    <scope>NUCLEOTIDE SEQUENCE [LARGE SCALE GENOMIC DNA]</scope>
</reference>
<keyword evidence="2" id="KW-1185">Reference proteome</keyword>
<dbReference type="EMBL" id="MG603697">
    <property type="protein sequence ID" value="AUG88370.1"/>
    <property type="molecule type" value="Genomic_DNA"/>
</dbReference>
<accession>A0A2H5BPW4</accession>
<sequence length="51" mass="5984">MFGSVRYYYPEKGCWYCDGTVYFDFDDEYGGGMCSSCGEQYSYCEFKERGC</sequence>